<keyword evidence="2" id="KW-0442">Lipid degradation</keyword>
<evidence type="ECO:0000259" key="7">
    <source>
        <dbReference type="Pfam" id="PF13091"/>
    </source>
</evidence>
<evidence type="ECO:0000313" key="10">
    <source>
        <dbReference type="RefSeq" id="XP_013172069.1"/>
    </source>
</evidence>
<evidence type="ECO:0000256" key="4">
    <source>
        <dbReference type="ARBA" id="ARBA00038012"/>
    </source>
</evidence>
<evidence type="ECO:0000256" key="2">
    <source>
        <dbReference type="ARBA" id="ARBA00022963"/>
    </source>
</evidence>
<proteinExistence type="inferred from homology"/>
<evidence type="ECO:0000256" key="6">
    <source>
        <dbReference type="ARBA" id="ARBA00043167"/>
    </source>
</evidence>
<name>A0A194PKY8_PAPXU</name>
<dbReference type="AlphaFoldDB" id="A0A194PKY8"/>
<dbReference type="InterPro" id="IPR051406">
    <property type="entry name" value="PLD_domain"/>
</dbReference>
<keyword evidence="3" id="KW-0443">Lipid metabolism</keyword>
<evidence type="ECO:0000313" key="9">
    <source>
        <dbReference type="Proteomes" id="UP000053268"/>
    </source>
</evidence>
<evidence type="ECO:0000256" key="5">
    <source>
        <dbReference type="ARBA" id="ARBA00040549"/>
    </source>
</evidence>
<evidence type="ECO:0000313" key="8">
    <source>
        <dbReference type="EMBL" id="KPI91770.1"/>
    </source>
</evidence>
<keyword evidence="9" id="KW-1185">Reference proteome</keyword>
<protein>
    <recommendedName>
        <fullName evidence="5">Mitochondrial cardiolipin hydrolase</fullName>
    </recommendedName>
    <alternativeName>
        <fullName evidence="6">Mitochondrial phospholipase</fullName>
    </alternativeName>
</protein>
<dbReference type="Proteomes" id="UP000053268">
    <property type="component" value="Unassembled WGS sequence"/>
</dbReference>
<feature type="domain" description="Phospholipase D-like" evidence="7">
    <location>
        <begin position="54"/>
        <end position="181"/>
    </location>
</feature>
<dbReference type="SUPFAM" id="SSF56024">
    <property type="entry name" value="Phospholipase D/nuclease"/>
    <property type="match status" value="1"/>
</dbReference>
<sequence>MRINLRVLSSAAAIAITCAVSAAAYFYKSRITEINEVMVFCKLQYNAYNYFDKLLSFIDAATKSVNVCMPGIHNPAIQGRLVQLIKKKNIKARIIIDRSGYNKSTEFFIKELIDAGAEIKCEKNDAVFTMQHKFCLIDDRILMTGTLNWGNDRSCDHWNYVYITSKLLLVDPVRKEFYRMWEEFSSDLLRKPYSEYTTNDSDAETVEIVNPEENTDESGDFESVVRVPTIDNTELTPNIDALIF</sequence>
<dbReference type="GO" id="GO:0016042">
    <property type="term" value="P:lipid catabolic process"/>
    <property type="evidence" value="ECO:0007669"/>
    <property type="project" value="UniProtKB-KW"/>
</dbReference>
<comment type="similarity">
    <text evidence="4">Belongs to the phospholipase D family. MitoPLD/Zucchini subfamily.</text>
</comment>
<dbReference type="GO" id="GO:0016891">
    <property type="term" value="F:RNA endonuclease activity producing 5'-phosphomonoesters, hydrolytic mechanism"/>
    <property type="evidence" value="ECO:0007669"/>
    <property type="project" value="TreeGrafter"/>
</dbReference>
<evidence type="ECO:0000256" key="1">
    <source>
        <dbReference type="ARBA" id="ARBA00022801"/>
    </source>
</evidence>
<dbReference type="Gene3D" id="3.30.870.10">
    <property type="entry name" value="Endonuclease Chain A"/>
    <property type="match status" value="1"/>
</dbReference>
<dbReference type="Proteomes" id="UP000694872">
    <property type="component" value="Unplaced"/>
</dbReference>
<dbReference type="STRING" id="66420.A0A194PKY8"/>
<dbReference type="GeneID" id="106121116"/>
<dbReference type="PANTHER" id="PTHR43856:SF1">
    <property type="entry name" value="MITOCHONDRIAL CARDIOLIPIN HYDROLASE"/>
    <property type="match status" value="1"/>
</dbReference>
<dbReference type="GO" id="GO:0034587">
    <property type="term" value="P:piRNA processing"/>
    <property type="evidence" value="ECO:0007669"/>
    <property type="project" value="TreeGrafter"/>
</dbReference>
<accession>A0A194PKY8</accession>
<dbReference type="InterPro" id="IPR025202">
    <property type="entry name" value="PLD-like_dom"/>
</dbReference>
<keyword evidence="1 8" id="KW-0378">Hydrolase</keyword>
<evidence type="ECO:0000256" key="3">
    <source>
        <dbReference type="ARBA" id="ARBA00023098"/>
    </source>
</evidence>
<reference evidence="8 9" key="1">
    <citation type="journal article" date="2015" name="Nat. Commun.">
        <title>Outbred genome sequencing and CRISPR/Cas9 gene editing in butterflies.</title>
        <authorList>
            <person name="Li X."/>
            <person name="Fan D."/>
            <person name="Zhang W."/>
            <person name="Liu G."/>
            <person name="Zhang L."/>
            <person name="Zhao L."/>
            <person name="Fang X."/>
            <person name="Chen L."/>
            <person name="Dong Y."/>
            <person name="Chen Y."/>
            <person name="Ding Y."/>
            <person name="Zhao R."/>
            <person name="Feng M."/>
            <person name="Zhu Y."/>
            <person name="Feng Y."/>
            <person name="Jiang X."/>
            <person name="Zhu D."/>
            <person name="Xiang H."/>
            <person name="Feng X."/>
            <person name="Li S."/>
            <person name="Wang J."/>
            <person name="Zhang G."/>
            <person name="Kronforst M.R."/>
            <person name="Wang W."/>
        </authorList>
    </citation>
    <scope>NUCLEOTIDE SEQUENCE [LARGE SCALE GENOMIC DNA]</scope>
    <source>
        <strain evidence="8">Ya'a_city_454_Px</strain>
        <tissue evidence="8">Whole body</tissue>
    </source>
</reference>
<dbReference type="RefSeq" id="XP_013172069.1">
    <property type="nucleotide sequence ID" value="XM_013316615.1"/>
</dbReference>
<organism evidence="8 9">
    <name type="scientific">Papilio xuthus</name>
    <name type="common">Asian swallowtail butterfly</name>
    <dbReference type="NCBI Taxonomy" id="66420"/>
    <lineage>
        <taxon>Eukaryota</taxon>
        <taxon>Metazoa</taxon>
        <taxon>Ecdysozoa</taxon>
        <taxon>Arthropoda</taxon>
        <taxon>Hexapoda</taxon>
        <taxon>Insecta</taxon>
        <taxon>Pterygota</taxon>
        <taxon>Neoptera</taxon>
        <taxon>Endopterygota</taxon>
        <taxon>Lepidoptera</taxon>
        <taxon>Glossata</taxon>
        <taxon>Ditrysia</taxon>
        <taxon>Papilionoidea</taxon>
        <taxon>Papilionidae</taxon>
        <taxon>Papilioninae</taxon>
        <taxon>Papilio</taxon>
    </lineage>
</organism>
<dbReference type="OrthoDB" id="5205528at2759"/>
<reference evidence="10" key="2">
    <citation type="submission" date="2025-04" db="UniProtKB">
        <authorList>
            <consortium name="RefSeq"/>
        </authorList>
    </citation>
    <scope>IDENTIFICATION</scope>
</reference>
<dbReference type="KEGG" id="pxu:106121116"/>
<dbReference type="PANTHER" id="PTHR43856">
    <property type="entry name" value="CARDIOLIPIN HYDROLASE"/>
    <property type="match status" value="1"/>
</dbReference>
<dbReference type="EMBL" id="KQ459606">
    <property type="protein sequence ID" value="KPI91770.1"/>
    <property type="molecule type" value="Genomic_DNA"/>
</dbReference>
<gene>
    <name evidence="10" type="primary">LOC106121116</name>
    <name evidence="8" type="ORF">RR46_15274</name>
</gene>
<dbReference type="Pfam" id="PF13091">
    <property type="entry name" value="PLDc_2"/>
    <property type="match status" value="1"/>
</dbReference>
<dbReference type="GO" id="GO:0005739">
    <property type="term" value="C:mitochondrion"/>
    <property type="evidence" value="ECO:0007669"/>
    <property type="project" value="TreeGrafter"/>
</dbReference>